<comment type="caution">
    <text evidence="4">The sequence shown here is derived from an EMBL/GenBank/DDBJ whole genome shotgun (WGS) entry which is preliminary data.</text>
</comment>
<accession>A0A932I4G1</accession>
<comment type="similarity">
    <text evidence="1">Belongs to the bacterial solute-binding protein SsuA/TauA family.</text>
</comment>
<evidence type="ECO:0000313" key="4">
    <source>
        <dbReference type="EMBL" id="MBI3129572.1"/>
    </source>
</evidence>
<organism evidence="4 5">
    <name type="scientific">Tectimicrobiota bacterium</name>
    <dbReference type="NCBI Taxonomy" id="2528274"/>
    <lineage>
        <taxon>Bacteria</taxon>
        <taxon>Pseudomonadati</taxon>
        <taxon>Nitrospinota/Tectimicrobiota group</taxon>
        <taxon>Candidatus Tectimicrobiota</taxon>
    </lineage>
</organism>
<reference evidence="4" key="1">
    <citation type="submission" date="2020-07" db="EMBL/GenBank/DDBJ databases">
        <title>Huge and variable diversity of episymbiotic CPR bacteria and DPANN archaea in groundwater ecosystems.</title>
        <authorList>
            <person name="He C.Y."/>
            <person name="Keren R."/>
            <person name="Whittaker M."/>
            <person name="Farag I.F."/>
            <person name="Doudna J."/>
            <person name="Cate J.H.D."/>
            <person name="Banfield J.F."/>
        </authorList>
    </citation>
    <scope>NUCLEOTIDE SEQUENCE</scope>
    <source>
        <strain evidence="4">NC_groundwater_763_Ag_S-0.2um_68_21</strain>
    </source>
</reference>
<dbReference type="PANTHER" id="PTHR30024:SF42">
    <property type="entry name" value="ALIPHATIC SULFONATES-BINDING PROTEIN-RELATED"/>
    <property type="match status" value="1"/>
</dbReference>
<evidence type="ECO:0000313" key="5">
    <source>
        <dbReference type="Proteomes" id="UP000782312"/>
    </source>
</evidence>
<dbReference type="AlphaFoldDB" id="A0A932I4G1"/>
<feature type="signal peptide" evidence="2">
    <location>
        <begin position="1"/>
        <end position="22"/>
    </location>
</feature>
<dbReference type="Proteomes" id="UP000782312">
    <property type="component" value="Unassembled WGS sequence"/>
</dbReference>
<feature type="domain" description="Solute-binding protein family 3/N-terminal" evidence="3">
    <location>
        <begin position="30"/>
        <end position="251"/>
    </location>
</feature>
<sequence length="341" mass="37379">MRKFLCFVWIAAVTLGFSAAHAAPERTTLNLGAAINIGNLPFYAAVDKGFLAKHGIDPKLQLYASGAEMSTALNSGQLDITVAAMSNIPVALERGLKARAFVSFTGSAYTNPADDNLLAIVVRPDSEIKTLADLRGKKVGVTFGATNDLYLQEVLKKHNIPLSALNRINVPLATPVGLFDTGGVAAMVMFEPQNTMMLDKVKGARILLRGGGYVCFCSQVHGLEGRVYKDRALTQKIADAVAETGAWLRDPKNLDEVAQIASRYIRGLDATIAKRIFKYTSFDPRIGKNTYKAFNMSVQQLIAQKKMKAPFDPMKYYDPTFIDNTVKRHPEWFKDLPAVSE</sequence>
<dbReference type="Pfam" id="PF09084">
    <property type="entry name" value="NMT1"/>
    <property type="match status" value="1"/>
</dbReference>
<evidence type="ECO:0000256" key="2">
    <source>
        <dbReference type="SAM" id="SignalP"/>
    </source>
</evidence>
<evidence type="ECO:0000256" key="1">
    <source>
        <dbReference type="ARBA" id="ARBA00010742"/>
    </source>
</evidence>
<gene>
    <name evidence="4" type="ORF">HYZ11_18340</name>
</gene>
<keyword evidence="2" id="KW-0732">Signal</keyword>
<protein>
    <submittedName>
        <fullName evidence="4">ABC transporter substrate-binding protein</fullName>
    </submittedName>
</protein>
<dbReference type="EMBL" id="JACPUR010000041">
    <property type="protein sequence ID" value="MBI3129572.1"/>
    <property type="molecule type" value="Genomic_DNA"/>
</dbReference>
<proteinExistence type="inferred from homology"/>
<dbReference type="SUPFAM" id="SSF53850">
    <property type="entry name" value="Periplasmic binding protein-like II"/>
    <property type="match status" value="1"/>
</dbReference>
<dbReference type="InterPro" id="IPR001638">
    <property type="entry name" value="Solute-binding_3/MltF_N"/>
</dbReference>
<dbReference type="Gene3D" id="3.40.190.10">
    <property type="entry name" value="Periplasmic binding protein-like II"/>
    <property type="match status" value="3"/>
</dbReference>
<evidence type="ECO:0000259" key="3">
    <source>
        <dbReference type="SMART" id="SM00062"/>
    </source>
</evidence>
<feature type="chain" id="PRO_5037588200" evidence="2">
    <location>
        <begin position="23"/>
        <end position="341"/>
    </location>
</feature>
<dbReference type="SMART" id="SM00062">
    <property type="entry name" value="PBPb"/>
    <property type="match status" value="1"/>
</dbReference>
<dbReference type="PANTHER" id="PTHR30024">
    <property type="entry name" value="ALIPHATIC SULFONATES-BINDING PROTEIN-RELATED"/>
    <property type="match status" value="1"/>
</dbReference>
<name>A0A932I4G1_UNCTE</name>
<dbReference type="InterPro" id="IPR015168">
    <property type="entry name" value="SsuA/THI5"/>
</dbReference>